<sequence length="62" mass="6468">MTSCRQLPSADEAIATTGAGQVCLGTLIEVEQRGGDRMTPVPRPAGTSPDGRLGFPRQRVTG</sequence>
<comment type="caution">
    <text evidence="2">The sequence shown here is derived from an EMBL/GenBank/DDBJ whole genome shotgun (WGS) entry which is preliminary data.</text>
</comment>
<evidence type="ECO:0000313" key="2">
    <source>
        <dbReference type="EMBL" id="CCH71792.1"/>
    </source>
</evidence>
<name>W6JSX5_9MICO</name>
<protein>
    <submittedName>
        <fullName evidence="2">Uncharacterized protein</fullName>
    </submittedName>
</protein>
<keyword evidence="3" id="KW-1185">Reference proteome</keyword>
<reference evidence="2 3" key="1">
    <citation type="journal article" date="2013" name="ISME J.">
        <title>A metabolic model for members of the genus Tetrasphaera involved in enhanced biological phosphorus removal.</title>
        <authorList>
            <person name="Kristiansen R."/>
            <person name="Nguyen H.T.T."/>
            <person name="Saunders A.M."/>
            <person name="Nielsen J.L."/>
            <person name="Wimmer R."/>
            <person name="Le V.Q."/>
            <person name="McIlroy S.J."/>
            <person name="Petrovski S."/>
            <person name="Seviour R.J."/>
            <person name="Calteau A."/>
            <person name="Nielsen K.L."/>
            <person name="Nielsen P.H."/>
        </authorList>
    </citation>
    <scope>NUCLEOTIDE SEQUENCE [LARGE SCALE GENOMIC DNA]</scope>
    <source>
        <strain evidence="2 3">Ben110</strain>
    </source>
</reference>
<organism evidence="2 3">
    <name type="scientific">Nostocoides australiense Ben110</name>
    <dbReference type="NCBI Taxonomy" id="1193182"/>
    <lineage>
        <taxon>Bacteria</taxon>
        <taxon>Bacillati</taxon>
        <taxon>Actinomycetota</taxon>
        <taxon>Actinomycetes</taxon>
        <taxon>Micrococcales</taxon>
        <taxon>Intrasporangiaceae</taxon>
        <taxon>Nostocoides</taxon>
    </lineage>
</organism>
<dbReference type="AlphaFoldDB" id="W6JSX5"/>
<dbReference type="EMBL" id="CAJA01000013">
    <property type="protein sequence ID" value="CCH71792.1"/>
    <property type="molecule type" value="Genomic_DNA"/>
</dbReference>
<dbReference type="Proteomes" id="UP000035763">
    <property type="component" value="Unassembled WGS sequence"/>
</dbReference>
<proteinExistence type="predicted"/>
<accession>W6JSX5</accession>
<dbReference type="STRING" id="1193182.BN11_110012"/>
<evidence type="ECO:0000256" key="1">
    <source>
        <dbReference type="SAM" id="MobiDB-lite"/>
    </source>
</evidence>
<feature type="region of interest" description="Disordered" evidence="1">
    <location>
        <begin position="33"/>
        <end position="62"/>
    </location>
</feature>
<gene>
    <name evidence="2" type="ORF">BN11_110012</name>
</gene>
<evidence type="ECO:0000313" key="3">
    <source>
        <dbReference type="Proteomes" id="UP000035763"/>
    </source>
</evidence>